<evidence type="ECO:0000256" key="7">
    <source>
        <dbReference type="ARBA" id="ARBA00023002"/>
    </source>
</evidence>
<evidence type="ECO:0000256" key="4">
    <source>
        <dbReference type="ARBA" id="ARBA00022729"/>
    </source>
</evidence>
<dbReference type="RefSeq" id="WP_262168307.1">
    <property type="nucleotide sequence ID" value="NZ_CP104965.1"/>
</dbReference>
<keyword evidence="3" id="KW-0813">Transport</keyword>
<evidence type="ECO:0008006" key="11">
    <source>
        <dbReference type="Google" id="ProtNLM"/>
    </source>
</evidence>
<dbReference type="SUPFAM" id="SSF50969">
    <property type="entry name" value="YVTN repeat-like/Quinoprotein amine dehydrogenase"/>
    <property type="match status" value="1"/>
</dbReference>
<comment type="similarity">
    <text evidence="2">Belongs to the aromatic amine dehydrogenase heavy chain family.</text>
</comment>
<feature type="signal peptide" evidence="8">
    <location>
        <begin position="1"/>
        <end position="24"/>
    </location>
</feature>
<feature type="chain" id="PRO_5045543555" description="Amine dehydrogenase" evidence="8">
    <location>
        <begin position="25"/>
        <end position="384"/>
    </location>
</feature>
<evidence type="ECO:0000313" key="10">
    <source>
        <dbReference type="Proteomes" id="UP001061862"/>
    </source>
</evidence>
<accession>A0ABY6CBU7</accession>
<dbReference type="InterPro" id="IPR015943">
    <property type="entry name" value="WD40/YVTN_repeat-like_dom_sf"/>
</dbReference>
<dbReference type="Proteomes" id="UP001061862">
    <property type="component" value="Chromosome"/>
</dbReference>
<evidence type="ECO:0000256" key="2">
    <source>
        <dbReference type="ARBA" id="ARBA00010548"/>
    </source>
</evidence>
<protein>
    <recommendedName>
        <fullName evidence="11">Amine dehydrogenase</fullName>
    </recommendedName>
</protein>
<evidence type="ECO:0000256" key="1">
    <source>
        <dbReference type="ARBA" id="ARBA00004418"/>
    </source>
</evidence>
<dbReference type="InterPro" id="IPR011044">
    <property type="entry name" value="Quino_amine_DH_bsu"/>
</dbReference>
<evidence type="ECO:0000256" key="8">
    <source>
        <dbReference type="SAM" id="SignalP"/>
    </source>
</evidence>
<evidence type="ECO:0000256" key="6">
    <source>
        <dbReference type="ARBA" id="ARBA00022982"/>
    </source>
</evidence>
<keyword evidence="7" id="KW-0560">Oxidoreductase</keyword>
<keyword evidence="5" id="KW-0574">Periplasm</keyword>
<name>A0ABY6CBU7_9HYPH</name>
<evidence type="ECO:0000256" key="5">
    <source>
        <dbReference type="ARBA" id="ARBA00022764"/>
    </source>
</evidence>
<sequence>MIKPKLLAASALCCATMLTFPVMAQEAEFVPETFSVKEAIEPGPNIFVGKQEWGGASSIEVYSADDLTNKGNMTAGAIIQLLVAPDGKTAYAQSTFMKRYTYGPIEQVLNVYDVNTLSITKEILLPGKAAMVAAYEPLLAQSADGKFVYVQNATPATSVTVVDVAAGSVVQEVATPGCWGIYPSLEGHSFSTICGDGTFASFDVGADGAAAEKTISEKIFDADTDPIFVASDRIGTDLAFISYHGNVYLLSDATGTITQTDKFSITEGQAEGWAPGGYNLLTYNDANGVLFVTMHAEAYDGSHKNASEEIWAYDVKARKALYQSAAHGLISIKVTDGETPVLFGLNEEESTVVRFAVDPEARFALKETGSGDGTGFATVVVVGP</sequence>
<keyword evidence="6" id="KW-0249">Electron transport</keyword>
<comment type="subcellular location">
    <subcellularLocation>
        <location evidence="1">Periplasm</location>
    </subcellularLocation>
</comment>
<reference evidence="9 10" key="1">
    <citation type="submission" date="2022-09" db="EMBL/GenBank/DDBJ databases">
        <title>Interaction between co-microsymbionts with complementary sets of symbiotic genes in legume-rhizobium systems.</title>
        <authorList>
            <person name="Safronova V."/>
            <person name="Sazanova A."/>
            <person name="Afonin A."/>
            <person name="Chirak E."/>
        </authorList>
    </citation>
    <scope>NUCLEOTIDE SEQUENCE [LARGE SCALE GENOMIC DNA]</scope>
    <source>
        <strain evidence="9 10">A18/4-1</strain>
    </source>
</reference>
<dbReference type="EMBL" id="CP104965">
    <property type="protein sequence ID" value="UXN69708.1"/>
    <property type="molecule type" value="Genomic_DNA"/>
</dbReference>
<dbReference type="InterPro" id="IPR009451">
    <property type="entry name" value="Metamine_DH_Hvc"/>
</dbReference>
<dbReference type="Pfam" id="PF06433">
    <property type="entry name" value="Me-amine-dh_H"/>
    <property type="match status" value="1"/>
</dbReference>
<evidence type="ECO:0000256" key="3">
    <source>
        <dbReference type="ARBA" id="ARBA00022448"/>
    </source>
</evidence>
<proteinExistence type="inferred from homology"/>
<gene>
    <name evidence="9" type="ORF">N8A98_21245</name>
</gene>
<dbReference type="Gene3D" id="2.130.10.10">
    <property type="entry name" value="YVTN repeat-like/Quinoprotein amine dehydrogenase"/>
    <property type="match status" value="1"/>
</dbReference>
<keyword evidence="4 8" id="KW-0732">Signal</keyword>
<keyword evidence="10" id="KW-1185">Reference proteome</keyword>
<organism evidence="9 10">
    <name type="scientific">Devosia neptuniae</name>
    <dbReference type="NCBI Taxonomy" id="191302"/>
    <lineage>
        <taxon>Bacteria</taxon>
        <taxon>Pseudomonadati</taxon>
        <taxon>Pseudomonadota</taxon>
        <taxon>Alphaproteobacteria</taxon>
        <taxon>Hyphomicrobiales</taxon>
        <taxon>Devosiaceae</taxon>
        <taxon>Devosia</taxon>
    </lineage>
</organism>
<evidence type="ECO:0000313" key="9">
    <source>
        <dbReference type="EMBL" id="UXN69708.1"/>
    </source>
</evidence>